<evidence type="ECO:0000313" key="4">
    <source>
        <dbReference type="RefSeq" id="XP_030643399.1"/>
    </source>
</evidence>
<dbReference type="Pfam" id="PF07292">
    <property type="entry name" value="NID"/>
    <property type="match status" value="2"/>
</dbReference>
<dbReference type="GeneID" id="115823487"/>
<evidence type="ECO:0000313" key="3">
    <source>
        <dbReference type="Proteomes" id="UP000504632"/>
    </source>
</evidence>
<feature type="domain" description="NID" evidence="2">
    <location>
        <begin position="173"/>
        <end position="260"/>
    </location>
</feature>
<sequence length="380" mass="43568">MMQTGTKIEGISVAKLHSSNDKLPEAMKELDKWKKLCELADLEKSTLLLQSMDSEAEKKQIQKEPADLIEAQEQLKEKFIEKMQGIQKENTDLEKTIQDLSRKLQKLQQELEAKQAETTSLQQRFKIRVVIPEKRVKFTEAVKDEEEYEEYQNIKGIFTITQRPSFVLRGGQALITFEEEKVADQILRLAKCSVACDTVKMDVKPRQIPLGPSVKFEVHLEVSKRTIKFSQAPLNQDEDRMRDRLEISFSKPSQGGGELDRVDYDKKTGTGIITFLKTGVAENLSLKRKHCVNAGREVMVDVAPSYDFQLKKFQTFSGVPKRTVLLDGIRDELDEEDLQDHLEIHFQKPSNYGGEVETIKYISKKELTAFFSEDLSEMEA</sequence>
<proteinExistence type="predicted"/>
<dbReference type="OrthoDB" id="9903237at2759"/>
<dbReference type="InterPro" id="IPR009909">
    <property type="entry name" value="Nmi/IFP35_dom"/>
</dbReference>
<accession>A0A6J2WGJ2</accession>
<dbReference type="InParanoid" id="A0A6J2WGJ2"/>
<feature type="domain" description="NID" evidence="2">
    <location>
        <begin position="272"/>
        <end position="357"/>
    </location>
</feature>
<dbReference type="PANTHER" id="PTHR15225:SF4">
    <property type="entry name" value="N-MYC-INTERACTOR"/>
    <property type="match status" value="1"/>
</dbReference>
<evidence type="ECO:0000259" key="2">
    <source>
        <dbReference type="Pfam" id="PF07292"/>
    </source>
</evidence>
<reference evidence="4" key="1">
    <citation type="submission" date="2025-08" db="UniProtKB">
        <authorList>
            <consortium name="RefSeq"/>
        </authorList>
    </citation>
    <scope>IDENTIFICATION</scope>
</reference>
<dbReference type="Gene3D" id="3.30.70.330">
    <property type="match status" value="1"/>
</dbReference>
<keyword evidence="1" id="KW-0175">Coiled coil</keyword>
<feature type="coiled-coil region" evidence="1">
    <location>
        <begin position="69"/>
        <end position="124"/>
    </location>
</feature>
<dbReference type="GO" id="GO:0005737">
    <property type="term" value="C:cytoplasm"/>
    <property type="evidence" value="ECO:0007669"/>
    <property type="project" value="TreeGrafter"/>
</dbReference>
<keyword evidence="3" id="KW-1185">Reference proteome</keyword>
<protein>
    <submittedName>
        <fullName evidence="4">N-myc-interactor-like</fullName>
    </submittedName>
</protein>
<dbReference type="PANTHER" id="PTHR15225">
    <property type="entry name" value="INTERFERON-INDUCED PROTEIN 35/NMI N-MYC/STAT INTERACTING PROTEIN"/>
    <property type="match status" value="1"/>
</dbReference>
<organism evidence="3 4">
    <name type="scientific">Chanos chanos</name>
    <name type="common">Milkfish</name>
    <name type="synonym">Mugil chanos</name>
    <dbReference type="NCBI Taxonomy" id="29144"/>
    <lineage>
        <taxon>Eukaryota</taxon>
        <taxon>Metazoa</taxon>
        <taxon>Chordata</taxon>
        <taxon>Craniata</taxon>
        <taxon>Vertebrata</taxon>
        <taxon>Euteleostomi</taxon>
        <taxon>Actinopterygii</taxon>
        <taxon>Neopterygii</taxon>
        <taxon>Teleostei</taxon>
        <taxon>Ostariophysi</taxon>
        <taxon>Gonorynchiformes</taxon>
        <taxon>Chanidae</taxon>
        <taxon>Chanos</taxon>
    </lineage>
</organism>
<dbReference type="RefSeq" id="XP_030643399.1">
    <property type="nucleotide sequence ID" value="XM_030787539.1"/>
</dbReference>
<dbReference type="Proteomes" id="UP000504632">
    <property type="component" value="Chromosome 10"/>
</dbReference>
<dbReference type="AlphaFoldDB" id="A0A6J2WGJ2"/>
<dbReference type="InterPro" id="IPR012677">
    <property type="entry name" value="Nucleotide-bd_a/b_plait_sf"/>
</dbReference>
<name>A0A6J2WGJ2_CHACN</name>
<evidence type="ECO:0000256" key="1">
    <source>
        <dbReference type="SAM" id="Coils"/>
    </source>
</evidence>
<gene>
    <name evidence="4" type="primary">LOC115823487</name>
</gene>